<sequence precursor="true">MKRIACALLLLACTCPPSHAQEHPIGNPAAKTLAGDAAADDSDAAPQEDSDNELVENANSDRHVPASADANVTLKRLQLLVGNWADVC</sequence>
<gene>
    <name evidence="3" type="ORF">Pla52n_03930</name>
</gene>
<organism evidence="3 4">
    <name type="scientific">Stieleria varia</name>
    <dbReference type="NCBI Taxonomy" id="2528005"/>
    <lineage>
        <taxon>Bacteria</taxon>
        <taxon>Pseudomonadati</taxon>
        <taxon>Planctomycetota</taxon>
        <taxon>Planctomycetia</taxon>
        <taxon>Pirellulales</taxon>
        <taxon>Pirellulaceae</taxon>
        <taxon>Stieleria</taxon>
    </lineage>
</organism>
<dbReference type="RefSeq" id="WP_146517977.1">
    <property type="nucleotide sequence ID" value="NZ_CP151726.1"/>
</dbReference>
<evidence type="ECO:0000313" key="4">
    <source>
        <dbReference type="Proteomes" id="UP000320176"/>
    </source>
</evidence>
<accession>A0A5C6B754</accession>
<feature type="region of interest" description="Disordered" evidence="1">
    <location>
        <begin position="18"/>
        <end position="67"/>
    </location>
</feature>
<keyword evidence="4" id="KW-1185">Reference proteome</keyword>
<dbReference type="AlphaFoldDB" id="A0A5C6B754"/>
<dbReference type="EMBL" id="SJPN01000001">
    <property type="protein sequence ID" value="TWU07818.1"/>
    <property type="molecule type" value="Genomic_DNA"/>
</dbReference>
<comment type="caution">
    <text evidence="3">The sequence shown here is derived from an EMBL/GenBank/DDBJ whole genome shotgun (WGS) entry which is preliminary data.</text>
</comment>
<evidence type="ECO:0000256" key="1">
    <source>
        <dbReference type="SAM" id="MobiDB-lite"/>
    </source>
</evidence>
<name>A0A5C6B754_9BACT</name>
<dbReference type="Proteomes" id="UP000320176">
    <property type="component" value="Unassembled WGS sequence"/>
</dbReference>
<protein>
    <submittedName>
        <fullName evidence="3">Uncharacterized protein</fullName>
    </submittedName>
</protein>
<keyword evidence="2" id="KW-0732">Signal</keyword>
<evidence type="ECO:0000313" key="3">
    <source>
        <dbReference type="EMBL" id="TWU07818.1"/>
    </source>
</evidence>
<reference evidence="3 4" key="1">
    <citation type="submission" date="2019-02" db="EMBL/GenBank/DDBJ databases">
        <title>Deep-cultivation of Planctomycetes and their phenomic and genomic characterization uncovers novel biology.</title>
        <authorList>
            <person name="Wiegand S."/>
            <person name="Jogler M."/>
            <person name="Boedeker C."/>
            <person name="Pinto D."/>
            <person name="Vollmers J."/>
            <person name="Rivas-Marin E."/>
            <person name="Kohn T."/>
            <person name="Peeters S.H."/>
            <person name="Heuer A."/>
            <person name="Rast P."/>
            <person name="Oberbeckmann S."/>
            <person name="Bunk B."/>
            <person name="Jeske O."/>
            <person name="Meyerdierks A."/>
            <person name="Storesund J.E."/>
            <person name="Kallscheuer N."/>
            <person name="Luecker S."/>
            <person name="Lage O.M."/>
            <person name="Pohl T."/>
            <person name="Merkel B.J."/>
            <person name="Hornburger P."/>
            <person name="Mueller R.-W."/>
            <person name="Bruemmer F."/>
            <person name="Labrenz M."/>
            <person name="Spormann A.M."/>
            <person name="Op Den Camp H."/>
            <person name="Overmann J."/>
            <person name="Amann R."/>
            <person name="Jetten M.S.M."/>
            <person name="Mascher T."/>
            <person name="Medema M.H."/>
            <person name="Devos D.P."/>
            <person name="Kaster A.-K."/>
            <person name="Ovreas L."/>
            <person name="Rohde M."/>
            <person name="Galperin M.Y."/>
            <person name="Jogler C."/>
        </authorList>
    </citation>
    <scope>NUCLEOTIDE SEQUENCE [LARGE SCALE GENOMIC DNA]</scope>
    <source>
        <strain evidence="3 4">Pla52n</strain>
    </source>
</reference>
<proteinExistence type="predicted"/>
<feature type="compositionally biased region" description="Acidic residues" evidence="1">
    <location>
        <begin position="38"/>
        <end position="54"/>
    </location>
</feature>
<feature type="chain" id="PRO_5022779648" evidence="2">
    <location>
        <begin position="21"/>
        <end position="88"/>
    </location>
</feature>
<evidence type="ECO:0000256" key="2">
    <source>
        <dbReference type="SAM" id="SignalP"/>
    </source>
</evidence>
<feature type="signal peptide" evidence="2">
    <location>
        <begin position="1"/>
        <end position="20"/>
    </location>
</feature>